<dbReference type="EMBL" id="CYPR01000253">
    <property type="protein sequence ID" value="CUH41121.1"/>
    <property type="molecule type" value="Genomic_DNA"/>
</dbReference>
<evidence type="ECO:0000313" key="2">
    <source>
        <dbReference type="EMBL" id="CUH41121.1"/>
    </source>
</evidence>
<gene>
    <name evidence="2" type="ORF">JSE7799_03864</name>
</gene>
<keyword evidence="1" id="KW-1133">Transmembrane helix</keyword>
<dbReference type="AlphaFoldDB" id="A0A0M7BFF3"/>
<feature type="transmembrane region" description="Helical" evidence="1">
    <location>
        <begin position="20"/>
        <end position="38"/>
    </location>
</feature>
<evidence type="ECO:0000313" key="3">
    <source>
        <dbReference type="Proteomes" id="UP000049455"/>
    </source>
</evidence>
<sequence length="91" mass="9112">MPDPFLIPPAPRTTFGETIVYSGLALLMAAALIPVAPVPSFAPEIRSASAPEASSGFCTGDAASHAVCSGLVVQAPSGAPAALLMARMFSP</sequence>
<organism evidence="2 3">
    <name type="scientific">Jannaschia seosinensis</name>
    <dbReference type="NCBI Taxonomy" id="313367"/>
    <lineage>
        <taxon>Bacteria</taxon>
        <taxon>Pseudomonadati</taxon>
        <taxon>Pseudomonadota</taxon>
        <taxon>Alphaproteobacteria</taxon>
        <taxon>Rhodobacterales</taxon>
        <taxon>Roseobacteraceae</taxon>
        <taxon>Jannaschia</taxon>
    </lineage>
</organism>
<keyword evidence="1" id="KW-0812">Transmembrane</keyword>
<name>A0A0M7BFF3_9RHOB</name>
<reference evidence="2 3" key="1">
    <citation type="submission" date="2015-09" db="EMBL/GenBank/DDBJ databases">
        <authorList>
            <person name="Jackson K.R."/>
            <person name="Lunt B.L."/>
            <person name="Fisher J.N.B."/>
            <person name="Gardner A.V."/>
            <person name="Bailey M.E."/>
            <person name="Deus L.M."/>
            <person name="Earl A.S."/>
            <person name="Gibby P.D."/>
            <person name="Hartmann K.A."/>
            <person name="Liu J.E."/>
            <person name="Manci A.M."/>
            <person name="Nielsen D.A."/>
            <person name="Solomon M.B."/>
            <person name="Breakwell D.P."/>
            <person name="Burnett S.H."/>
            <person name="Grose J.H."/>
        </authorList>
    </citation>
    <scope>NUCLEOTIDE SEQUENCE [LARGE SCALE GENOMIC DNA]</scope>
    <source>
        <strain evidence="2 3">CECT 7799</strain>
    </source>
</reference>
<protein>
    <submittedName>
        <fullName evidence="2">Uncharacterized protein</fullName>
    </submittedName>
</protein>
<evidence type="ECO:0000256" key="1">
    <source>
        <dbReference type="SAM" id="Phobius"/>
    </source>
</evidence>
<dbReference type="Proteomes" id="UP000049455">
    <property type="component" value="Unassembled WGS sequence"/>
</dbReference>
<keyword evidence="3" id="KW-1185">Reference proteome</keyword>
<proteinExistence type="predicted"/>
<keyword evidence="1" id="KW-0472">Membrane</keyword>
<accession>A0A0M7BFF3</accession>
<dbReference type="RefSeq" id="WP_055665075.1">
    <property type="nucleotide sequence ID" value="NZ_CYPR01000253.1"/>
</dbReference>